<keyword evidence="2" id="KW-1003">Cell membrane</keyword>
<evidence type="ECO:0000313" key="10">
    <source>
        <dbReference type="Proteomes" id="UP001195483"/>
    </source>
</evidence>
<name>A0AAE0S2J2_9BIVA</name>
<feature type="transmembrane region" description="Helical" evidence="8">
    <location>
        <begin position="72"/>
        <end position="96"/>
    </location>
</feature>
<keyword evidence="5" id="KW-0573">Peptidoglycan synthesis</keyword>
<dbReference type="GO" id="GO:0015648">
    <property type="term" value="F:lipid-linked peptidoglycan transporter activity"/>
    <property type="evidence" value="ECO:0007669"/>
    <property type="project" value="TreeGrafter"/>
</dbReference>
<evidence type="ECO:0000256" key="3">
    <source>
        <dbReference type="ARBA" id="ARBA00022692"/>
    </source>
</evidence>
<feature type="transmembrane region" description="Helical" evidence="8">
    <location>
        <begin position="20"/>
        <end position="41"/>
    </location>
</feature>
<keyword evidence="4" id="KW-0133">Cell shape</keyword>
<dbReference type="GO" id="GO:0005886">
    <property type="term" value="C:plasma membrane"/>
    <property type="evidence" value="ECO:0007669"/>
    <property type="project" value="UniProtKB-SubCell"/>
</dbReference>
<evidence type="ECO:0000256" key="5">
    <source>
        <dbReference type="ARBA" id="ARBA00022984"/>
    </source>
</evidence>
<comment type="subcellular location">
    <subcellularLocation>
        <location evidence="1">Cell membrane</location>
        <topology evidence="1">Multi-pass membrane protein</topology>
    </subcellularLocation>
</comment>
<comment type="caution">
    <text evidence="9">The sequence shown here is derived from an EMBL/GenBank/DDBJ whole genome shotgun (WGS) entry which is preliminary data.</text>
</comment>
<proteinExistence type="predicted"/>
<evidence type="ECO:0000256" key="7">
    <source>
        <dbReference type="ARBA" id="ARBA00023136"/>
    </source>
</evidence>
<evidence type="ECO:0000256" key="4">
    <source>
        <dbReference type="ARBA" id="ARBA00022960"/>
    </source>
</evidence>
<reference evidence="9" key="1">
    <citation type="journal article" date="2021" name="Genome Biol. Evol.">
        <title>A High-Quality Reference Genome for a Parasitic Bivalve with Doubly Uniparental Inheritance (Bivalvia: Unionida).</title>
        <authorList>
            <person name="Smith C.H."/>
        </authorList>
    </citation>
    <scope>NUCLEOTIDE SEQUENCE</scope>
    <source>
        <strain evidence="9">CHS0354</strain>
    </source>
</reference>
<evidence type="ECO:0000313" key="9">
    <source>
        <dbReference type="EMBL" id="KAK3584112.1"/>
    </source>
</evidence>
<accession>A0AAE0S2J2</accession>
<organism evidence="9 10">
    <name type="scientific">Potamilus streckersoni</name>
    <dbReference type="NCBI Taxonomy" id="2493646"/>
    <lineage>
        <taxon>Eukaryota</taxon>
        <taxon>Metazoa</taxon>
        <taxon>Spiralia</taxon>
        <taxon>Lophotrochozoa</taxon>
        <taxon>Mollusca</taxon>
        <taxon>Bivalvia</taxon>
        <taxon>Autobranchia</taxon>
        <taxon>Heteroconchia</taxon>
        <taxon>Palaeoheterodonta</taxon>
        <taxon>Unionida</taxon>
        <taxon>Unionoidea</taxon>
        <taxon>Unionidae</taxon>
        <taxon>Ambleminae</taxon>
        <taxon>Lampsilini</taxon>
        <taxon>Potamilus</taxon>
    </lineage>
</organism>
<dbReference type="Proteomes" id="UP001195483">
    <property type="component" value="Unassembled WGS sequence"/>
</dbReference>
<keyword evidence="7 8" id="KW-0472">Membrane</keyword>
<reference evidence="9" key="3">
    <citation type="submission" date="2023-05" db="EMBL/GenBank/DDBJ databases">
        <authorList>
            <person name="Smith C.H."/>
        </authorList>
    </citation>
    <scope>NUCLEOTIDE SEQUENCE</scope>
    <source>
        <strain evidence="9">CHS0354</strain>
        <tissue evidence="9">Mantle</tissue>
    </source>
</reference>
<feature type="transmembrane region" description="Helical" evidence="8">
    <location>
        <begin position="162"/>
        <end position="179"/>
    </location>
</feature>
<evidence type="ECO:0000256" key="2">
    <source>
        <dbReference type="ARBA" id="ARBA00022475"/>
    </source>
</evidence>
<evidence type="ECO:0000256" key="6">
    <source>
        <dbReference type="ARBA" id="ARBA00022989"/>
    </source>
</evidence>
<keyword evidence="3 8" id="KW-0812">Transmembrane</keyword>
<evidence type="ECO:0000256" key="8">
    <source>
        <dbReference type="SAM" id="Phobius"/>
    </source>
</evidence>
<keyword evidence="10" id="KW-1185">Reference proteome</keyword>
<feature type="transmembrane region" description="Helical" evidence="8">
    <location>
        <begin position="46"/>
        <end position="66"/>
    </location>
</feature>
<dbReference type="EMBL" id="JAEAOA010002069">
    <property type="protein sequence ID" value="KAK3584112.1"/>
    <property type="molecule type" value="Genomic_DNA"/>
</dbReference>
<dbReference type="GO" id="GO:0008360">
    <property type="term" value="P:regulation of cell shape"/>
    <property type="evidence" value="ECO:0007669"/>
    <property type="project" value="UniProtKB-KW"/>
</dbReference>
<reference evidence="9" key="2">
    <citation type="journal article" date="2021" name="Genome Biol. Evol.">
        <title>Developing a high-quality reference genome for a parasitic bivalve with doubly uniparental inheritance (Bivalvia: Unionida).</title>
        <authorList>
            <person name="Smith C.H."/>
        </authorList>
    </citation>
    <scope>NUCLEOTIDE SEQUENCE</scope>
    <source>
        <strain evidence="9">CHS0354</strain>
        <tissue evidence="9">Mantle</tissue>
    </source>
</reference>
<feature type="transmembrane region" description="Helical" evidence="8">
    <location>
        <begin position="199"/>
        <end position="217"/>
    </location>
</feature>
<dbReference type="InterPro" id="IPR051050">
    <property type="entry name" value="Lipid_II_flippase_MurJ/MviN"/>
</dbReference>
<sequence length="411" mass="45294">MGSVFAPGFDSERVTAGAGMLRIMFIYIVFISISAVFQGILNYNGIFGIASFTPILLNLVVTAAAFTVSEDAAATAMSWGVFVGGILQMAVMYPAVRKLDYRIFSHLFAKEKISGQALRSMLPGVCGAGIYQINVIAGNYIASSLGEGAISALTYSNRLLELALGIFVVSLNTVFFPGLSKALSQNNPERASEMTVNSLNSISFFTVPVIIGLMLTGEELIKLLFERGKFDAASTQLTFSILLFHTPGMIFIAGTDALQRTPEYIKYWAADPQRNAFQTDAEREEFIKRETESISGYQSFIVSFHNPGKGEFRADKSKELNIFLQYKTGDGTNKIYPADIRRLKNDHEEVRYLQKYLVGFDRFSEVYLISFPQTDLNANTALPEQTSDSAADKALNLVISHLKGYTIISFT</sequence>
<keyword evidence="6 8" id="KW-1133">Transmembrane helix</keyword>
<feature type="transmembrane region" description="Helical" evidence="8">
    <location>
        <begin position="237"/>
        <end position="258"/>
    </location>
</feature>
<dbReference type="PRINTS" id="PR01806">
    <property type="entry name" value="VIRFACTRMVIN"/>
</dbReference>
<feature type="transmembrane region" description="Helical" evidence="8">
    <location>
        <begin position="117"/>
        <end position="142"/>
    </location>
</feature>
<gene>
    <name evidence="9" type="ORF">CHS0354_035188</name>
</gene>
<dbReference type="GO" id="GO:0034204">
    <property type="term" value="P:lipid translocation"/>
    <property type="evidence" value="ECO:0007669"/>
    <property type="project" value="TreeGrafter"/>
</dbReference>
<protein>
    <submittedName>
        <fullName evidence="9">Uncharacterized protein</fullName>
    </submittedName>
</protein>
<dbReference type="InterPro" id="IPR004268">
    <property type="entry name" value="MurJ"/>
</dbReference>
<dbReference type="Pfam" id="PF03023">
    <property type="entry name" value="MurJ"/>
    <property type="match status" value="1"/>
</dbReference>
<evidence type="ECO:0000256" key="1">
    <source>
        <dbReference type="ARBA" id="ARBA00004651"/>
    </source>
</evidence>
<dbReference type="AlphaFoldDB" id="A0AAE0S2J2"/>
<dbReference type="PANTHER" id="PTHR47019">
    <property type="entry name" value="LIPID II FLIPPASE MURJ"/>
    <property type="match status" value="1"/>
</dbReference>
<dbReference type="PANTHER" id="PTHR47019:SF1">
    <property type="entry name" value="LIPID II FLIPPASE MURJ"/>
    <property type="match status" value="1"/>
</dbReference>